<dbReference type="RefSeq" id="WP_220163739.1">
    <property type="nucleotide sequence ID" value="NZ_CP080507.1"/>
</dbReference>
<evidence type="ECO:0008006" key="4">
    <source>
        <dbReference type="Google" id="ProtNLM"/>
    </source>
</evidence>
<evidence type="ECO:0000313" key="2">
    <source>
        <dbReference type="EMBL" id="QYM79627.1"/>
    </source>
</evidence>
<organism evidence="2 3">
    <name type="scientific">Horticoccus luteus</name>
    <dbReference type="NCBI Taxonomy" id="2862869"/>
    <lineage>
        <taxon>Bacteria</taxon>
        <taxon>Pseudomonadati</taxon>
        <taxon>Verrucomicrobiota</taxon>
        <taxon>Opitutia</taxon>
        <taxon>Opitutales</taxon>
        <taxon>Opitutaceae</taxon>
        <taxon>Horticoccus</taxon>
    </lineage>
</organism>
<dbReference type="Proteomes" id="UP000825051">
    <property type="component" value="Chromosome"/>
</dbReference>
<name>A0A8F9XGU8_9BACT</name>
<dbReference type="InterPro" id="IPR011990">
    <property type="entry name" value="TPR-like_helical_dom_sf"/>
</dbReference>
<dbReference type="EMBL" id="CP080507">
    <property type="protein sequence ID" value="QYM79627.1"/>
    <property type="molecule type" value="Genomic_DNA"/>
</dbReference>
<evidence type="ECO:0000256" key="1">
    <source>
        <dbReference type="SAM" id="Phobius"/>
    </source>
</evidence>
<accession>A0A8F9XGU8</accession>
<keyword evidence="1" id="KW-1133">Transmembrane helix</keyword>
<proteinExistence type="predicted"/>
<keyword evidence="1" id="KW-0472">Membrane</keyword>
<keyword evidence="3" id="KW-1185">Reference proteome</keyword>
<dbReference type="AlphaFoldDB" id="A0A8F9XGU8"/>
<gene>
    <name evidence="2" type="ORF">K0B96_03135</name>
</gene>
<dbReference type="KEGG" id="ole:K0B96_03135"/>
<evidence type="ECO:0000313" key="3">
    <source>
        <dbReference type="Proteomes" id="UP000825051"/>
    </source>
</evidence>
<reference evidence="2" key="1">
    <citation type="submission" date="2021-08" db="EMBL/GenBank/DDBJ databases">
        <title>Genome of a novel bacterium of the phylum Verrucomicrobia, Oleiharenicola sp. KSB-15.</title>
        <authorList>
            <person name="Chung J.-H."/>
            <person name="Ahn J.-H."/>
            <person name="Yoon Y."/>
            <person name="Kim D.-Y."/>
            <person name="An S.-H."/>
            <person name="Park I."/>
            <person name="Yeon J."/>
        </authorList>
    </citation>
    <scope>NUCLEOTIDE SEQUENCE</scope>
    <source>
        <strain evidence="2">KSB-15</strain>
    </source>
</reference>
<sequence length="632" mass="68055">MKLRAIRRGAAANAKAGGGSLVRGAKAFVRVAVTVTAAVVAGLLAVAARTAEAGDGWLAVETEHFTVLTTGAAGPAENWARELEMFRIGLGKIMPANAAKLQPVAVVLFPNDAAFQPFKPVQNGRSAQVAGFFARADGVNAIGLSASRKAEETRRVIFHEATHWFSNALDEPLPVWLDEGTAEVYSTFHVTGEREFVVGEPPPDSVRLLRARGLPPLEALVNRPRDRLDLNGGEETARFYAEAWLFVHWLMFGEASPGTGAILHYREELRATGDPARAFAAAFGGNYGDVQQRLEDYMASGRYIRQKFTLAAGEVVRVSAARPVRPGEVEFALGALLLGAQGAPAALPYLQRAVALNPSESRRWSSLAFAQLRNHDDAGALQSLDRATAMGSPDALVWTNRAALRLASHGNGQGVLFSADGAVFAAAAADYRKALTLDPLCRAAYVGLAGVAAGAEPADARDVGRLRRGRELFPHDPMIRVGYACVRLATEPIAAERELQAVLRQKTLSPATRLIAEGALQGQRWTRLAAEIATQSAARNYAAVVQAIDAGLAAGFSEPNRRELVALRRQADQMRRIQDAVDGMNRGEIERARGLLQAVAAEGPATTEIRDETQRLLRECEARRPKARPRRR</sequence>
<keyword evidence="1" id="KW-0812">Transmembrane</keyword>
<feature type="transmembrane region" description="Helical" evidence="1">
    <location>
        <begin position="27"/>
        <end position="48"/>
    </location>
</feature>
<dbReference type="Gene3D" id="1.25.40.10">
    <property type="entry name" value="Tetratricopeptide repeat domain"/>
    <property type="match status" value="1"/>
</dbReference>
<protein>
    <recommendedName>
        <fullName evidence="4">DUF1570 domain-containing protein</fullName>
    </recommendedName>
</protein>
<dbReference type="SUPFAM" id="SSF48452">
    <property type="entry name" value="TPR-like"/>
    <property type="match status" value="1"/>
</dbReference>